<comment type="caution">
    <text evidence="2">The sequence shown here is derived from an EMBL/GenBank/DDBJ whole genome shotgun (WGS) entry which is preliminary data.</text>
</comment>
<name>A0A550CMN4_9AGAR</name>
<feature type="region of interest" description="Disordered" evidence="1">
    <location>
        <begin position="29"/>
        <end position="202"/>
    </location>
</feature>
<sequence>MHRLSAPSLARLAPSTRCSAAITLHFRRRREGQCEASTASRSGLWRNKHRSDIRKKQNGATGGAARLAEARNKASGPTVDVQGWRAKWQPGTLPPPSQHAVQGTTPPAPDAAPSPPATERQARVNKPTFGWGDIKPRERPAQQERQHWEKAPERRQQTDRRRGDKRQDDRRASREQEWRRRKAEEDEQDEDTIVDEKPDRRAPVVKEPQSMAHLRSLLDLAPESEVLSVMKETPHLAPLAKYLASGAAPTETEELRFVADGATYKFPLNEAAMKVVSALEKKNPGVMTITRGEHPRTIVINLDKVPEDQQDAVQKAFFELAQRLRPAAMQRIELRRELSRADRHKSIDAHDVSDLNPPRFLRNLRGGRVLEKSLEGFMLNGGWPMEKDNAKVNSPDVNLLRSSDLRGLLNTSQRADFGATADKAAVRTAAPSPARKLETRAYEQIAPVAQPPMVAAGAQRTTPETQKKAVVDTARATLARRPDISLEQRRLAEAIVSGHVRKA</sequence>
<keyword evidence="3" id="KW-1185">Reference proteome</keyword>
<feature type="compositionally biased region" description="Basic and acidic residues" evidence="1">
    <location>
        <begin position="134"/>
        <end position="184"/>
    </location>
</feature>
<evidence type="ECO:0000313" key="3">
    <source>
        <dbReference type="Proteomes" id="UP000320762"/>
    </source>
</evidence>
<feature type="compositionally biased region" description="Pro residues" evidence="1">
    <location>
        <begin position="106"/>
        <end position="116"/>
    </location>
</feature>
<proteinExistence type="predicted"/>
<reference evidence="2 3" key="1">
    <citation type="journal article" date="2019" name="New Phytol.">
        <title>Comparative genomics reveals unique wood-decay strategies and fruiting body development in the Schizophyllaceae.</title>
        <authorList>
            <person name="Almasi E."/>
            <person name="Sahu N."/>
            <person name="Krizsan K."/>
            <person name="Balint B."/>
            <person name="Kovacs G.M."/>
            <person name="Kiss B."/>
            <person name="Cseklye J."/>
            <person name="Drula E."/>
            <person name="Henrissat B."/>
            <person name="Nagy I."/>
            <person name="Chovatia M."/>
            <person name="Adam C."/>
            <person name="LaButti K."/>
            <person name="Lipzen A."/>
            <person name="Riley R."/>
            <person name="Grigoriev I.V."/>
            <person name="Nagy L.G."/>
        </authorList>
    </citation>
    <scope>NUCLEOTIDE SEQUENCE [LARGE SCALE GENOMIC DNA]</scope>
    <source>
        <strain evidence="2 3">NL-1724</strain>
    </source>
</reference>
<evidence type="ECO:0000256" key="1">
    <source>
        <dbReference type="SAM" id="MobiDB-lite"/>
    </source>
</evidence>
<accession>A0A550CMN4</accession>
<organism evidence="2 3">
    <name type="scientific">Schizophyllum amplum</name>
    <dbReference type="NCBI Taxonomy" id="97359"/>
    <lineage>
        <taxon>Eukaryota</taxon>
        <taxon>Fungi</taxon>
        <taxon>Dikarya</taxon>
        <taxon>Basidiomycota</taxon>
        <taxon>Agaricomycotina</taxon>
        <taxon>Agaricomycetes</taxon>
        <taxon>Agaricomycetidae</taxon>
        <taxon>Agaricales</taxon>
        <taxon>Schizophyllaceae</taxon>
        <taxon>Schizophyllum</taxon>
    </lineage>
</organism>
<dbReference type="Proteomes" id="UP000320762">
    <property type="component" value="Unassembled WGS sequence"/>
</dbReference>
<dbReference type="AlphaFoldDB" id="A0A550CMN4"/>
<dbReference type="EMBL" id="VDMD01000004">
    <property type="protein sequence ID" value="TRM66062.1"/>
    <property type="molecule type" value="Genomic_DNA"/>
</dbReference>
<protein>
    <submittedName>
        <fullName evidence="2">Uncharacterized protein</fullName>
    </submittedName>
</protein>
<feature type="compositionally biased region" description="Basic residues" evidence="1">
    <location>
        <begin position="46"/>
        <end position="57"/>
    </location>
</feature>
<evidence type="ECO:0000313" key="2">
    <source>
        <dbReference type="EMBL" id="TRM66062.1"/>
    </source>
</evidence>
<gene>
    <name evidence="2" type="ORF">BD626DRAFT_566695</name>
</gene>